<dbReference type="AlphaFoldDB" id="A0A0B1SMK3"/>
<dbReference type="SMART" id="SM00060">
    <property type="entry name" value="FN3"/>
    <property type="match status" value="3"/>
</dbReference>
<protein>
    <submittedName>
        <fullName evidence="3">Fibronectin type III domain protein</fullName>
    </submittedName>
</protein>
<dbReference type="SUPFAM" id="SSF49265">
    <property type="entry name" value="Fibronectin type III"/>
    <property type="match status" value="2"/>
</dbReference>
<dbReference type="Pfam" id="PF00041">
    <property type="entry name" value="fn3"/>
    <property type="match status" value="1"/>
</dbReference>
<organism evidence="3 4">
    <name type="scientific">Oesophagostomum dentatum</name>
    <name type="common">Nodular worm</name>
    <dbReference type="NCBI Taxonomy" id="61180"/>
    <lineage>
        <taxon>Eukaryota</taxon>
        <taxon>Metazoa</taxon>
        <taxon>Ecdysozoa</taxon>
        <taxon>Nematoda</taxon>
        <taxon>Chromadorea</taxon>
        <taxon>Rhabditida</taxon>
        <taxon>Rhabditina</taxon>
        <taxon>Rhabditomorpha</taxon>
        <taxon>Strongyloidea</taxon>
        <taxon>Strongylidae</taxon>
        <taxon>Oesophagostomum</taxon>
    </lineage>
</organism>
<feature type="domain" description="Fibronectin type-III" evidence="2">
    <location>
        <begin position="118"/>
        <end position="217"/>
    </location>
</feature>
<evidence type="ECO:0000313" key="4">
    <source>
        <dbReference type="Proteomes" id="UP000053660"/>
    </source>
</evidence>
<sequence>MYKKNLYLEIPVLERELEVIDTKPDSITLRFEGIPQDQATHVVGYVLEFKSEDDDDWSEYNGVIKHRRGSSDYKVSVRNLETATNYFFRLKVVGKNDKRGAPGPETKAMTSCGRPEQPPSNVKLESIDFETMKITWTPPDEDTWRCDDVEFIIDYVNTTSRGSWTVPVDAPSEMVVPTMPGTRWEVKMKTQTVEEGGKPRTSRWSDKVPLTAQSLPGELFVTVEPKGPREALVPVDAPSEMVVPTMPGTRWEVKMKTQTVEEGGKPQTSRWSDKVTLTTQSLPGELFVTVEPKGPREALVTWDLPDKDQKWNYGVDITYRLKQLGGCSESATGSHEPITKLNIQEKQVPLEDLAPGSVYEVTVTPRRPPSLHSSIVAPKTVRTFKTKNDVPTGPPLNLQSTLRKDSELGFKWDAPECVHQNGNVTQYEFELVGMDEWNEGTREGVTPRTNTIIDQLQPGSLYRMKVA</sequence>
<dbReference type="PANTHER" id="PTHR26391">
    <property type="entry name" value="INACTIVE TYROSINE-PROTEIN KINASE 7"/>
    <property type="match status" value="1"/>
</dbReference>
<dbReference type="Gene3D" id="2.60.40.10">
    <property type="entry name" value="Immunoglobulins"/>
    <property type="match status" value="4"/>
</dbReference>
<dbReference type="CDD" id="cd00063">
    <property type="entry name" value="FN3"/>
    <property type="match status" value="4"/>
</dbReference>
<evidence type="ECO:0000259" key="2">
    <source>
        <dbReference type="PROSITE" id="PS50853"/>
    </source>
</evidence>
<dbReference type="InterPro" id="IPR036116">
    <property type="entry name" value="FN3_sf"/>
</dbReference>
<keyword evidence="4" id="KW-1185">Reference proteome</keyword>
<dbReference type="PANTHER" id="PTHR26391:SF18">
    <property type="entry name" value="PROTEIN KINASE RECEPTOR TIE-1, PUTATIVE-RELATED"/>
    <property type="match status" value="1"/>
</dbReference>
<dbReference type="PROSITE" id="PS50853">
    <property type="entry name" value="FN3"/>
    <property type="match status" value="4"/>
</dbReference>
<evidence type="ECO:0000313" key="3">
    <source>
        <dbReference type="EMBL" id="KHJ84752.1"/>
    </source>
</evidence>
<dbReference type="EMBL" id="KN566977">
    <property type="protein sequence ID" value="KHJ84752.1"/>
    <property type="molecule type" value="Genomic_DNA"/>
</dbReference>
<evidence type="ECO:0000256" key="1">
    <source>
        <dbReference type="SAM" id="MobiDB-lite"/>
    </source>
</evidence>
<dbReference type="Proteomes" id="UP000053660">
    <property type="component" value="Unassembled WGS sequence"/>
</dbReference>
<name>A0A0B1SMK3_OESDE</name>
<dbReference type="InterPro" id="IPR013783">
    <property type="entry name" value="Ig-like_fold"/>
</dbReference>
<gene>
    <name evidence="3" type="ORF">OESDEN_15531</name>
</gene>
<feature type="region of interest" description="Disordered" evidence="1">
    <location>
        <begin position="98"/>
        <end position="120"/>
    </location>
</feature>
<feature type="domain" description="Fibronectin type-III" evidence="2">
    <location>
        <begin position="394"/>
        <end position="467"/>
    </location>
</feature>
<accession>A0A0B1SMK3</accession>
<dbReference type="OrthoDB" id="5969272at2759"/>
<feature type="domain" description="Fibronectin type-III" evidence="2">
    <location>
        <begin position="13"/>
        <end position="113"/>
    </location>
</feature>
<proteinExistence type="predicted"/>
<feature type="domain" description="Fibronectin type-III" evidence="2">
    <location>
        <begin position="282"/>
        <end position="386"/>
    </location>
</feature>
<reference evidence="3 4" key="1">
    <citation type="submission" date="2014-03" db="EMBL/GenBank/DDBJ databases">
        <title>Draft genome of the hookworm Oesophagostomum dentatum.</title>
        <authorList>
            <person name="Mitreva M."/>
        </authorList>
    </citation>
    <scope>NUCLEOTIDE SEQUENCE [LARGE SCALE GENOMIC DNA]</scope>
    <source>
        <strain evidence="3 4">OD-Hann</strain>
    </source>
</reference>
<dbReference type="InterPro" id="IPR003961">
    <property type="entry name" value="FN3_dom"/>
</dbReference>